<comment type="subcellular location">
    <subcellularLocation>
        <location evidence="2">Cell envelope</location>
    </subcellularLocation>
</comment>
<evidence type="ECO:0000256" key="2">
    <source>
        <dbReference type="ARBA" id="ARBA00004196"/>
    </source>
</evidence>
<name>N6YZX3_9RHOO</name>
<dbReference type="InterPro" id="IPR050867">
    <property type="entry name" value="NiFe/NiFeSe_hydrgnase_LSU"/>
</dbReference>
<dbReference type="PROSITE" id="PS00507">
    <property type="entry name" value="NI_HGENASE_L_1"/>
    <property type="match status" value="1"/>
</dbReference>
<feature type="binding site" evidence="7">
    <location>
        <position position="60"/>
    </location>
    <ligand>
        <name>Ni(2+)</name>
        <dbReference type="ChEBI" id="CHEBI:49786"/>
    </ligand>
</feature>
<dbReference type="Gene3D" id="1.10.645.10">
    <property type="entry name" value="Cytochrome-c3 Hydrogenase, chain B"/>
    <property type="match status" value="1"/>
</dbReference>
<dbReference type="GO" id="GO:0030313">
    <property type="term" value="C:cell envelope"/>
    <property type="evidence" value="ECO:0007669"/>
    <property type="project" value="UniProtKB-SubCell"/>
</dbReference>
<dbReference type="Pfam" id="PF00374">
    <property type="entry name" value="NiFeSe_Hases"/>
    <property type="match status" value="1"/>
</dbReference>
<dbReference type="PANTHER" id="PTHR42958">
    <property type="entry name" value="HYDROGENASE-2 LARGE CHAIN"/>
    <property type="match status" value="1"/>
</dbReference>
<dbReference type="Proteomes" id="UP000013047">
    <property type="component" value="Unassembled WGS sequence"/>
</dbReference>
<comment type="cofactor">
    <cofactor evidence="1 7">
        <name>Ni(2+)</name>
        <dbReference type="ChEBI" id="CHEBI:49786"/>
    </cofactor>
</comment>
<dbReference type="EMBL" id="AMXF01000503">
    <property type="protein sequence ID" value="ENO87718.1"/>
    <property type="molecule type" value="Genomic_DNA"/>
</dbReference>
<keyword evidence="7" id="KW-0460">Magnesium</keyword>
<organism evidence="8 9">
    <name type="scientific">Thauera phenylacetica B4P</name>
    <dbReference type="NCBI Taxonomy" id="1234382"/>
    <lineage>
        <taxon>Bacteria</taxon>
        <taxon>Pseudomonadati</taxon>
        <taxon>Pseudomonadota</taxon>
        <taxon>Betaproteobacteria</taxon>
        <taxon>Rhodocyclales</taxon>
        <taxon>Zoogloeaceae</taxon>
        <taxon>Thauera</taxon>
    </lineage>
</organism>
<dbReference type="AlphaFoldDB" id="N6YZX3"/>
<evidence type="ECO:0000256" key="5">
    <source>
        <dbReference type="ARBA" id="ARBA00022723"/>
    </source>
</evidence>
<dbReference type="RefSeq" id="WP_004390338.1">
    <property type="nucleotide sequence ID" value="NZ_AMXF01000503.1"/>
</dbReference>
<comment type="caution">
    <text evidence="8">The sequence shown here is derived from an EMBL/GenBank/DDBJ whole genome shotgun (WGS) entry which is preliminary data.</text>
</comment>
<keyword evidence="9" id="KW-1185">Reference proteome</keyword>
<feature type="binding site" evidence="7">
    <location>
        <position position="41"/>
    </location>
    <ligand>
        <name>Mg(2+)</name>
        <dbReference type="ChEBI" id="CHEBI:18420"/>
    </ligand>
</feature>
<evidence type="ECO:0000256" key="7">
    <source>
        <dbReference type="PIRSR" id="PIRSR601501-1"/>
    </source>
</evidence>
<keyword evidence="6" id="KW-0560">Oxidoreductase</keyword>
<comment type="similarity">
    <text evidence="3">Belongs to the [NiFe]/[NiFeSe] hydrogenase large subunit family.</text>
</comment>
<keyword evidence="4 7" id="KW-0533">Nickel</keyword>
<accession>N6YZX3</accession>
<protein>
    <submittedName>
        <fullName evidence="8">Uptake hydrogenase accessory</fullName>
    </submittedName>
</protein>
<feature type="binding site" evidence="7">
    <location>
        <position position="63"/>
    </location>
    <ligand>
        <name>Fe cation</name>
        <dbReference type="ChEBI" id="CHEBI:24875"/>
    </ligand>
</feature>
<sequence>MSRLVLGPFNRVEGDLEVSLEVEAGRVRAAQVTAPLYRGFEGVLVGKTPLDALVFVPRICGICSVSQSAAAAAALRAAMGLVPAPNGE</sequence>
<proteinExistence type="inferred from homology"/>
<evidence type="ECO:0000256" key="1">
    <source>
        <dbReference type="ARBA" id="ARBA00001967"/>
    </source>
</evidence>
<dbReference type="InterPro" id="IPR001501">
    <property type="entry name" value="Ni-dep_hyd_lsu"/>
</dbReference>
<feature type="non-terminal residue" evidence="8">
    <location>
        <position position="88"/>
    </location>
</feature>
<feature type="binding site" evidence="7">
    <location>
        <position position="63"/>
    </location>
    <ligand>
        <name>Ni(2+)</name>
        <dbReference type="ChEBI" id="CHEBI:49786"/>
    </ligand>
</feature>
<reference evidence="8 9" key="1">
    <citation type="submission" date="2012-09" db="EMBL/GenBank/DDBJ databases">
        <title>Draft Genome Sequences of 6 Strains from Genus Thauera.</title>
        <authorList>
            <person name="Liu B."/>
            <person name="Shapleigh J.P."/>
            <person name="Frostegard A.H."/>
        </authorList>
    </citation>
    <scope>NUCLEOTIDE SEQUENCE [LARGE SCALE GENOMIC DNA]</scope>
    <source>
        <strain evidence="8 9">B4P</strain>
    </source>
</reference>
<dbReference type="GO" id="GO:0008901">
    <property type="term" value="F:ferredoxin hydrogenase activity"/>
    <property type="evidence" value="ECO:0007669"/>
    <property type="project" value="InterPro"/>
</dbReference>
<evidence type="ECO:0000313" key="9">
    <source>
        <dbReference type="Proteomes" id="UP000013047"/>
    </source>
</evidence>
<evidence type="ECO:0000256" key="6">
    <source>
        <dbReference type="ARBA" id="ARBA00023002"/>
    </source>
</evidence>
<dbReference type="InterPro" id="IPR029014">
    <property type="entry name" value="NiFe-Hase_large"/>
</dbReference>
<dbReference type="SUPFAM" id="SSF56762">
    <property type="entry name" value="HydB/Nqo4-like"/>
    <property type="match status" value="1"/>
</dbReference>
<dbReference type="GO" id="GO:0016151">
    <property type="term" value="F:nickel cation binding"/>
    <property type="evidence" value="ECO:0007669"/>
    <property type="project" value="InterPro"/>
</dbReference>
<dbReference type="PANTHER" id="PTHR42958:SF4">
    <property type="entry name" value="HYDROGENASE EXPRESSION_FORMATION PROTEIN HUPK"/>
    <property type="match status" value="1"/>
</dbReference>
<comment type="cofactor">
    <cofactor evidence="7">
        <name>Fe cation</name>
        <dbReference type="ChEBI" id="CHEBI:24875"/>
    </cofactor>
</comment>
<dbReference type="InterPro" id="IPR018194">
    <property type="entry name" value="Ni-dep_hyd_lsu_Ni_BS"/>
</dbReference>
<evidence type="ECO:0000256" key="3">
    <source>
        <dbReference type="ARBA" id="ARBA00009292"/>
    </source>
</evidence>
<gene>
    <name evidence="8" type="ORF">C667_23719</name>
</gene>
<keyword evidence="5 7" id="KW-0479">Metal-binding</keyword>
<evidence type="ECO:0000256" key="4">
    <source>
        <dbReference type="ARBA" id="ARBA00022596"/>
    </source>
</evidence>
<evidence type="ECO:0000313" key="8">
    <source>
        <dbReference type="EMBL" id="ENO87718.1"/>
    </source>
</evidence>
<keyword evidence="7" id="KW-0408">Iron</keyword>